<evidence type="ECO:0000259" key="2">
    <source>
        <dbReference type="SMART" id="SM00460"/>
    </source>
</evidence>
<organism evidence="3 4">
    <name type="scientific">Salvelinus namaycush</name>
    <name type="common">Lake trout</name>
    <name type="synonym">Salmo namaycush</name>
    <dbReference type="NCBI Taxonomy" id="8040"/>
    <lineage>
        <taxon>Eukaryota</taxon>
        <taxon>Metazoa</taxon>
        <taxon>Chordata</taxon>
        <taxon>Craniata</taxon>
        <taxon>Vertebrata</taxon>
        <taxon>Euteleostomi</taxon>
        <taxon>Actinopterygii</taxon>
        <taxon>Neopterygii</taxon>
        <taxon>Teleostei</taxon>
        <taxon>Protacanthopterygii</taxon>
        <taxon>Salmoniformes</taxon>
        <taxon>Salmonidae</taxon>
        <taxon>Salmoninae</taxon>
        <taxon>Salvelinus</taxon>
    </lineage>
</organism>
<dbReference type="SUPFAM" id="SSF49309">
    <property type="entry name" value="Transglutaminase, two C-terminal domains"/>
    <property type="match status" value="3"/>
</dbReference>
<dbReference type="InterPro" id="IPR036238">
    <property type="entry name" value="Transglutaminase_C_sf"/>
</dbReference>
<dbReference type="InterPro" id="IPR002931">
    <property type="entry name" value="Transglutaminase-like"/>
</dbReference>
<accession>A0A8U0TUS2</accession>
<name>A0A8U0TUS2_SALNM</name>
<dbReference type="GO" id="GO:0072378">
    <property type="term" value="P:blood coagulation, fibrin clot formation"/>
    <property type="evidence" value="ECO:0007669"/>
    <property type="project" value="TreeGrafter"/>
</dbReference>
<dbReference type="GeneID" id="120027649"/>
<keyword evidence="3" id="KW-1185">Reference proteome</keyword>
<reference evidence="4" key="1">
    <citation type="submission" date="2025-08" db="UniProtKB">
        <authorList>
            <consortium name="RefSeq"/>
        </authorList>
    </citation>
    <scope>IDENTIFICATION</scope>
    <source>
        <tissue evidence="4">White muscle</tissue>
    </source>
</reference>
<dbReference type="SUPFAM" id="SSF81296">
    <property type="entry name" value="E set domains"/>
    <property type="match status" value="1"/>
</dbReference>
<dbReference type="Gene3D" id="2.60.40.10">
    <property type="entry name" value="Immunoglobulins"/>
    <property type="match status" value="4"/>
</dbReference>
<dbReference type="FunFam" id="3.90.260.10:FF:000002">
    <property type="entry name" value="Erythrocyte membrane protein band 4.2"/>
    <property type="match status" value="1"/>
</dbReference>
<gene>
    <name evidence="4" type="primary">LOC120027649</name>
</gene>
<dbReference type="InterPro" id="IPR008958">
    <property type="entry name" value="Transglutaminase_C"/>
</dbReference>
<dbReference type="Gene3D" id="3.90.260.10">
    <property type="entry name" value="Transglutaminase-like"/>
    <property type="match status" value="1"/>
</dbReference>
<dbReference type="RefSeq" id="XP_038828571.1">
    <property type="nucleotide sequence ID" value="XM_038972643.1"/>
</dbReference>
<dbReference type="Pfam" id="PF00927">
    <property type="entry name" value="Transglut_C"/>
    <property type="match status" value="2"/>
</dbReference>
<dbReference type="GO" id="GO:0003810">
    <property type="term" value="F:protein-glutamine gamma-glutamyltransferase activity"/>
    <property type="evidence" value="ECO:0007669"/>
    <property type="project" value="InterPro"/>
</dbReference>
<dbReference type="PANTHER" id="PTHR11590">
    <property type="entry name" value="PROTEIN-GLUTAMINE GAMMA-GLUTAMYLTRANSFERASE"/>
    <property type="match status" value="1"/>
</dbReference>
<dbReference type="SUPFAM" id="SSF54001">
    <property type="entry name" value="Cysteine proteinases"/>
    <property type="match status" value="1"/>
</dbReference>
<evidence type="ECO:0000256" key="1">
    <source>
        <dbReference type="ARBA" id="ARBA00005968"/>
    </source>
</evidence>
<dbReference type="InterPro" id="IPR050779">
    <property type="entry name" value="Transglutaminase"/>
</dbReference>
<evidence type="ECO:0000313" key="3">
    <source>
        <dbReference type="Proteomes" id="UP000808372"/>
    </source>
</evidence>
<dbReference type="Proteomes" id="UP000808372">
    <property type="component" value="Chromosome 33"/>
</dbReference>
<dbReference type="Pfam" id="PF00868">
    <property type="entry name" value="Transglut_N"/>
    <property type="match status" value="1"/>
</dbReference>
<proteinExistence type="inferred from homology"/>
<dbReference type="InterPro" id="IPR001102">
    <property type="entry name" value="Transglutaminase_N"/>
</dbReference>
<dbReference type="KEGG" id="snh:120027649"/>
<dbReference type="InterPro" id="IPR038765">
    <property type="entry name" value="Papain-like_cys_pep_sf"/>
</dbReference>
<feature type="domain" description="Transglutaminase-like" evidence="2">
    <location>
        <begin position="520"/>
        <end position="618"/>
    </location>
</feature>
<dbReference type="InterPro" id="IPR036985">
    <property type="entry name" value="Transglutaminase-like_sf"/>
</dbReference>
<protein>
    <submittedName>
        <fullName evidence="4">Coagulation factor XIII A chain-like</fullName>
    </submittedName>
</protein>
<dbReference type="InterPro" id="IPR013783">
    <property type="entry name" value="Ig-like_fold"/>
</dbReference>
<dbReference type="PANTHER" id="PTHR11590:SF42">
    <property type="entry name" value="COAGULATION FACTOR XIII A CHAIN"/>
    <property type="match status" value="1"/>
</dbReference>
<comment type="similarity">
    <text evidence="1">Belongs to the transglutaminase superfamily. Transglutaminase family.</text>
</comment>
<dbReference type="Pfam" id="PF01841">
    <property type="entry name" value="Transglut_core"/>
    <property type="match status" value="1"/>
</dbReference>
<dbReference type="InterPro" id="IPR014756">
    <property type="entry name" value="Ig_E-set"/>
</dbReference>
<evidence type="ECO:0000313" key="4">
    <source>
        <dbReference type="RefSeq" id="XP_038828571.1"/>
    </source>
</evidence>
<sequence>MEWDWTLCLDWAPTQKKTLALEQNWTPCSDCASVQGKAPAMELETGSGTSKDQETIKKAERTYKMHMRYDDEQEIPEANVEMTLEIPLEPVKRGKNFQMAVVFRNLSEDTRAIHGFLVGSTIYYTNIQRAQFMQDIFDITLNPMETSRVQVGVLAQNYMPQLGCQSNLRFVVTAKSMDNNQDMTAMQIVNLEGLELAFSVEQRKLLTPAFNMSSSAHCTGTNFPGRLKRPICSSNAEQDDHQLPKFEHFGEAVAIPRGPSSDATLECVRVDMMQNENKSDHHCHLYEGKNNILIVRRAQEFQMTLQFNQPVNPSDKFQVEFYIGIDADVLNGTKIIISFDGSQTGNWTGRMLKQQGDECVVGITPSANAIIGKYYTNVAVIGSNGVSRTQKDSGTDFYLLFNAWASNDEVYMPNEEDRQEYVMNENGFIYEEESGGGRQWYYGQFAEGILDACFQILDDSHMPLVNRGDAVKVCRIGSAMMNSQDDRGVLVGNWSDDYSLGTAPTFWIGSDQILLQYVNKGPVSFAQCWVYAGTFNTFLRCLGIPARVITNFNSAHDNTGNIITDLVFNSVGNQLELNERLTRDSIWNYHCWNEAYLSRLDLPADQDLGGWQVVDSTPQETSDGYYRCGPCSVKAIKEGMLGYQFDAPFVFAEVNSDVYKHKLNTQTGKTELLSVDTTYVGKKLLTKSIGGNNEPMDITETYKYPEGSSKDEETMKNAERTYRTHMQYDDEQGVEMTLEIPQERVKIGQNFQMAVVFRNLSEDTRTIHGFLVGSTIYYTNIQRAQFKQETFDVTLHPMETSRVQVVVLAQNYMPLLGCQSNLRFVVTAKSMENNQDMTAIQIVNLKGPELAFAISGPAKVNQEVYVKVEFTNPFPFSLHDVRMAMQGPNFLSYRERLYR</sequence>
<dbReference type="SMART" id="SM00460">
    <property type="entry name" value="TGc"/>
    <property type="match status" value="1"/>
</dbReference>
<dbReference type="AlphaFoldDB" id="A0A8U0TUS2"/>
<dbReference type="GO" id="GO:0007399">
    <property type="term" value="P:nervous system development"/>
    <property type="evidence" value="ECO:0007669"/>
    <property type="project" value="UniProtKB-ARBA"/>
</dbReference>